<dbReference type="RefSeq" id="WP_377472830.1">
    <property type="nucleotide sequence ID" value="NZ_JBHLWN010000091.1"/>
</dbReference>
<reference evidence="2 3" key="1">
    <citation type="submission" date="2024-09" db="EMBL/GenBank/DDBJ databases">
        <authorList>
            <person name="Sun Q."/>
            <person name="Mori K."/>
        </authorList>
    </citation>
    <scope>NUCLEOTIDE SEQUENCE [LARGE SCALE GENOMIC DNA]</scope>
    <source>
        <strain evidence="2 3">CCM 7759</strain>
    </source>
</reference>
<keyword evidence="3" id="KW-1185">Reference proteome</keyword>
<keyword evidence="1" id="KW-0812">Transmembrane</keyword>
<sequence>MSGSILYWSFVGIGFILTMALGIVMMRRTERLGRSFLWSTLLNAAIFAGASLWWSGQAPDTLQRNLGYAFYGIAFVNVAAFDLFALASMRKQKPITDRYEPEED</sequence>
<feature type="transmembrane region" description="Helical" evidence="1">
    <location>
        <begin position="36"/>
        <end position="56"/>
    </location>
</feature>
<feature type="transmembrane region" description="Helical" evidence="1">
    <location>
        <begin position="6"/>
        <end position="24"/>
    </location>
</feature>
<keyword evidence="1" id="KW-1133">Transmembrane helix</keyword>
<protein>
    <submittedName>
        <fullName evidence="2">Uncharacterized protein</fullName>
    </submittedName>
</protein>
<comment type="caution">
    <text evidence="2">The sequence shown here is derived from an EMBL/GenBank/DDBJ whole genome shotgun (WGS) entry which is preliminary data.</text>
</comment>
<keyword evidence="1" id="KW-0472">Membrane</keyword>
<dbReference type="EMBL" id="JBHLWN010000091">
    <property type="protein sequence ID" value="MFC0215380.1"/>
    <property type="molecule type" value="Genomic_DNA"/>
</dbReference>
<gene>
    <name evidence="2" type="ORF">ACFFK0_23575</name>
</gene>
<evidence type="ECO:0000313" key="3">
    <source>
        <dbReference type="Proteomes" id="UP001589776"/>
    </source>
</evidence>
<evidence type="ECO:0000313" key="2">
    <source>
        <dbReference type="EMBL" id="MFC0215380.1"/>
    </source>
</evidence>
<dbReference type="Proteomes" id="UP001589776">
    <property type="component" value="Unassembled WGS sequence"/>
</dbReference>
<proteinExistence type="predicted"/>
<accession>A0ABV6DRW4</accession>
<feature type="transmembrane region" description="Helical" evidence="1">
    <location>
        <begin position="68"/>
        <end position="89"/>
    </location>
</feature>
<organism evidence="2 3">
    <name type="scientific">Paenibacillus chartarius</name>
    <dbReference type="NCBI Taxonomy" id="747481"/>
    <lineage>
        <taxon>Bacteria</taxon>
        <taxon>Bacillati</taxon>
        <taxon>Bacillota</taxon>
        <taxon>Bacilli</taxon>
        <taxon>Bacillales</taxon>
        <taxon>Paenibacillaceae</taxon>
        <taxon>Paenibacillus</taxon>
    </lineage>
</organism>
<evidence type="ECO:0000256" key="1">
    <source>
        <dbReference type="SAM" id="Phobius"/>
    </source>
</evidence>
<name>A0ABV6DRW4_9BACL</name>